<gene>
    <name evidence="1" type="ORF">Vbra_19938</name>
</gene>
<proteinExistence type="predicted"/>
<dbReference type="AlphaFoldDB" id="A0A0G4H8L6"/>
<dbReference type="InParanoid" id="A0A0G4H8L6"/>
<protein>
    <submittedName>
        <fullName evidence="1">Uncharacterized protein</fullName>
    </submittedName>
</protein>
<dbReference type="EMBL" id="CDMY01001064">
    <property type="protein sequence ID" value="CEM40126.1"/>
    <property type="molecule type" value="Genomic_DNA"/>
</dbReference>
<sequence length="168" mass="19023">MESVSAAPIRVQGGDNVRPVVYDVTKRPFDRVSDVKQFLLGVPLYRFALTDVKLTSCSCGELGNDTYLTDLHEGLGKSRDDPFVVHLEMPMPKDLKRAARREPSHAMPKDEISKRLEKKLKKTKSILTYREKVGMGYKTTEEKMATDLTAEELLDKRAKGNGDKFSRF</sequence>
<organism evidence="1 2">
    <name type="scientific">Vitrella brassicaformis (strain CCMP3155)</name>
    <dbReference type="NCBI Taxonomy" id="1169540"/>
    <lineage>
        <taxon>Eukaryota</taxon>
        <taxon>Sar</taxon>
        <taxon>Alveolata</taxon>
        <taxon>Colpodellida</taxon>
        <taxon>Vitrellaceae</taxon>
        <taxon>Vitrella</taxon>
    </lineage>
</organism>
<dbReference type="Proteomes" id="UP000041254">
    <property type="component" value="Unassembled WGS sequence"/>
</dbReference>
<dbReference type="VEuPathDB" id="CryptoDB:Vbra_19938"/>
<accession>A0A0G4H8L6</accession>
<keyword evidence="2" id="KW-1185">Reference proteome</keyword>
<evidence type="ECO:0000313" key="1">
    <source>
        <dbReference type="EMBL" id="CEM40126.1"/>
    </source>
</evidence>
<reference evidence="1 2" key="1">
    <citation type="submission" date="2014-11" db="EMBL/GenBank/DDBJ databases">
        <authorList>
            <person name="Zhu J."/>
            <person name="Qi W."/>
            <person name="Song R."/>
        </authorList>
    </citation>
    <scope>NUCLEOTIDE SEQUENCE [LARGE SCALE GENOMIC DNA]</scope>
</reference>
<evidence type="ECO:0000313" key="2">
    <source>
        <dbReference type="Proteomes" id="UP000041254"/>
    </source>
</evidence>
<name>A0A0G4H8L6_VITBC</name>